<evidence type="ECO:0000256" key="1">
    <source>
        <dbReference type="SAM" id="MobiDB-lite"/>
    </source>
</evidence>
<dbReference type="SUPFAM" id="SSF54060">
    <property type="entry name" value="His-Me finger endonucleases"/>
    <property type="match status" value="1"/>
</dbReference>
<feature type="compositionally biased region" description="Polar residues" evidence="1">
    <location>
        <begin position="149"/>
        <end position="160"/>
    </location>
</feature>
<dbReference type="Proteomes" id="UP000259996">
    <property type="component" value="Segment"/>
</dbReference>
<dbReference type="GeneID" id="65115186"/>
<keyword evidence="2" id="KW-0378">Hydrolase</keyword>
<keyword evidence="2" id="KW-0255">Endonuclease</keyword>
<keyword evidence="3" id="KW-1185">Reference proteome</keyword>
<sequence length="160" mass="18186">MWGIVSDCILWPASHVRKSGYGWVMYQGKVTYPHRMVMGFPNGQVGHICHDEAALRGECAGGPDCLHRRCVNPEHLRVMTAVENSEASPHTRVARKFNTHCVHGHEFTPENTIWESKGNGYRGRKCRECHYKRNRDAHARRKANEGVQEMSSIESSTEVV</sequence>
<dbReference type="InterPro" id="IPR044925">
    <property type="entry name" value="His-Me_finger_sf"/>
</dbReference>
<feature type="region of interest" description="Disordered" evidence="1">
    <location>
        <begin position="137"/>
        <end position="160"/>
    </location>
</feature>
<gene>
    <name evidence="2" type="primary">34</name>
    <name evidence="2" type="ORF">SEA_RYADEL_34</name>
</gene>
<evidence type="ECO:0000313" key="3">
    <source>
        <dbReference type="Proteomes" id="UP000259996"/>
    </source>
</evidence>
<reference evidence="2 3" key="1">
    <citation type="submission" date="2018-07" db="EMBL/GenBank/DDBJ databases">
        <authorList>
            <person name="Miller T.W."/>
            <person name="Bachhofer D.L."/>
            <person name="Cooper A."/>
            <person name="Doty J.C."/>
            <person name="Katuri J."/>
            <person name="Musgrave J.W."/>
            <person name="Palumbo A.J."/>
            <person name="Spann H.O."/>
            <person name="Edwards J.C."/>
            <person name="Meik J.M."/>
            <person name="Edwards D.C."/>
            <person name="Warner M.H."/>
            <person name="Garlena R.A."/>
            <person name="Russell D.A."/>
            <person name="Pope W.H."/>
            <person name="Jacobs-Sera D."/>
            <person name="Hatfull G.F."/>
        </authorList>
    </citation>
    <scope>NUCLEOTIDE SEQUENCE [LARGE SCALE GENOMIC DNA]</scope>
</reference>
<proteinExistence type="predicted"/>
<dbReference type="GO" id="GO:0004519">
    <property type="term" value="F:endonuclease activity"/>
    <property type="evidence" value="ECO:0007669"/>
    <property type="project" value="UniProtKB-KW"/>
</dbReference>
<name>A0A345MF98_9CAUD</name>
<keyword evidence="2" id="KW-0540">Nuclease</keyword>
<evidence type="ECO:0000313" key="2">
    <source>
        <dbReference type="EMBL" id="AXH69229.1"/>
    </source>
</evidence>
<dbReference type="RefSeq" id="YP_010097524.1">
    <property type="nucleotide sequence ID" value="NC_055759.1"/>
</dbReference>
<organism evidence="2 3">
    <name type="scientific">Mycobacterium phage Ryadel</name>
    <dbReference type="NCBI Taxonomy" id="2283292"/>
    <lineage>
        <taxon>Viruses</taxon>
        <taxon>Duplodnaviria</taxon>
        <taxon>Heunggongvirae</taxon>
        <taxon>Uroviricota</taxon>
        <taxon>Caudoviricetes</taxon>
        <taxon>Corndogvirus</taxon>
        <taxon>Corndogvirus ryadel</taxon>
    </lineage>
</organism>
<dbReference type="KEGG" id="vg:65115186"/>
<dbReference type="EMBL" id="MH590592">
    <property type="protein sequence ID" value="AXH69229.1"/>
    <property type="molecule type" value="Genomic_DNA"/>
</dbReference>
<protein>
    <submittedName>
        <fullName evidence="2">HNH endonuclease</fullName>
    </submittedName>
</protein>
<accession>A0A345MF98</accession>